<evidence type="ECO:0000256" key="7">
    <source>
        <dbReference type="ARBA" id="ARBA00048045"/>
    </source>
</evidence>
<dbReference type="CDD" id="cd01285">
    <property type="entry name" value="nucleoside_deaminase"/>
    <property type="match status" value="1"/>
</dbReference>
<dbReference type="Gene3D" id="3.40.140.10">
    <property type="entry name" value="Cytidine Deaminase, domain 2"/>
    <property type="match status" value="1"/>
</dbReference>
<dbReference type="Proteomes" id="UP000315901">
    <property type="component" value="Unassembled WGS sequence"/>
</dbReference>
<comment type="catalytic activity">
    <reaction evidence="7 8">
        <text>adenosine(34) in tRNA + H2O + H(+) = inosine(34) in tRNA + NH4(+)</text>
        <dbReference type="Rhea" id="RHEA:43168"/>
        <dbReference type="Rhea" id="RHEA-COMP:10373"/>
        <dbReference type="Rhea" id="RHEA-COMP:10374"/>
        <dbReference type="ChEBI" id="CHEBI:15377"/>
        <dbReference type="ChEBI" id="CHEBI:15378"/>
        <dbReference type="ChEBI" id="CHEBI:28938"/>
        <dbReference type="ChEBI" id="CHEBI:74411"/>
        <dbReference type="ChEBI" id="CHEBI:82852"/>
        <dbReference type="EC" id="3.5.4.33"/>
    </reaction>
</comment>
<dbReference type="FunFam" id="3.40.140.10:FF:000005">
    <property type="entry name" value="tRNA-specific adenosine deaminase"/>
    <property type="match status" value="1"/>
</dbReference>
<dbReference type="GO" id="GO:0008270">
    <property type="term" value="F:zinc ion binding"/>
    <property type="evidence" value="ECO:0007669"/>
    <property type="project" value="UniProtKB-UniRule"/>
</dbReference>
<comment type="cofactor">
    <cofactor evidence="8">
        <name>Zn(2+)</name>
        <dbReference type="ChEBI" id="CHEBI:29105"/>
    </cofactor>
    <text evidence="8">Binds 1 zinc ion per subunit.</text>
</comment>
<feature type="binding site" evidence="8">
    <location>
        <position position="92"/>
    </location>
    <ligand>
        <name>Zn(2+)</name>
        <dbReference type="ChEBI" id="CHEBI:29105"/>
        <note>catalytic</note>
    </ligand>
</feature>
<feature type="active site" description="Proton donor" evidence="8">
    <location>
        <position position="61"/>
    </location>
</feature>
<gene>
    <name evidence="8 10" type="primary">tadA</name>
    <name evidence="10" type="ORF">FJM67_11680</name>
</gene>
<organism evidence="10 11">
    <name type="scientific">Maribrevibacterium harenarium</name>
    <dbReference type="NCBI Taxonomy" id="2589817"/>
    <lineage>
        <taxon>Bacteria</taxon>
        <taxon>Pseudomonadati</taxon>
        <taxon>Pseudomonadota</taxon>
        <taxon>Gammaproteobacteria</taxon>
        <taxon>Oceanospirillales</taxon>
        <taxon>Oceanospirillaceae</taxon>
        <taxon>Maribrevibacterium</taxon>
    </lineage>
</organism>
<dbReference type="NCBIfam" id="NF008113">
    <property type="entry name" value="PRK10860.1"/>
    <property type="match status" value="1"/>
</dbReference>
<comment type="caution">
    <text evidence="10">The sequence shown here is derived from an EMBL/GenBank/DDBJ whole genome shotgun (WGS) entry which is preliminary data.</text>
</comment>
<dbReference type="InterPro" id="IPR002125">
    <property type="entry name" value="CMP_dCMP_dom"/>
</dbReference>
<evidence type="ECO:0000259" key="9">
    <source>
        <dbReference type="PROSITE" id="PS51747"/>
    </source>
</evidence>
<dbReference type="PROSITE" id="PS51747">
    <property type="entry name" value="CYT_DCMP_DEAMINASES_2"/>
    <property type="match status" value="1"/>
</dbReference>
<comment type="similarity">
    <text evidence="1">Belongs to the cytidine and deoxycytidylate deaminase family. ADAT2 subfamily.</text>
</comment>
<keyword evidence="5 8" id="KW-0378">Hydrolase</keyword>
<dbReference type="EC" id="3.5.4.33" evidence="8"/>
<keyword evidence="4 8" id="KW-0479">Metal-binding</keyword>
<dbReference type="EMBL" id="VFRR01000023">
    <property type="protein sequence ID" value="TPE49652.1"/>
    <property type="molecule type" value="Genomic_DNA"/>
</dbReference>
<dbReference type="AlphaFoldDB" id="A0A501WLJ2"/>
<evidence type="ECO:0000256" key="2">
    <source>
        <dbReference type="ARBA" id="ARBA00011738"/>
    </source>
</evidence>
<accession>A0A501WLJ2</accession>
<dbReference type="InterPro" id="IPR016193">
    <property type="entry name" value="Cytidine_deaminase-like"/>
</dbReference>
<feature type="domain" description="CMP/dCMP-type deaminase" evidence="9">
    <location>
        <begin position="8"/>
        <end position="117"/>
    </location>
</feature>
<dbReference type="HAMAP" id="MF_00972">
    <property type="entry name" value="tRNA_aden_deaminase"/>
    <property type="match status" value="1"/>
</dbReference>
<dbReference type="PANTHER" id="PTHR11079">
    <property type="entry name" value="CYTOSINE DEAMINASE FAMILY MEMBER"/>
    <property type="match status" value="1"/>
</dbReference>
<name>A0A501WLJ2_9GAMM</name>
<dbReference type="InterPro" id="IPR016192">
    <property type="entry name" value="APOBEC/CMP_deaminase_Zn-bd"/>
</dbReference>
<dbReference type="PROSITE" id="PS00903">
    <property type="entry name" value="CYT_DCMP_DEAMINASES_1"/>
    <property type="match status" value="1"/>
</dbReference>
<dbReference type="PANTHER" id="PTHR11079:SF202">
    <property type="entry name" value="TRNA-SPECIFIC ADENOSINE DEAMINASE"/>
    <property type="match status" value="1"/>
</dbReference>
<keyword evidence="11" id="KW-1185">Reference proteome</keyword>
<dbReference type="GO" id="GO:0002100">
    <property type="term" value="P:tRNA wobble adenosine to inosine editing"/>
    <property type="evidence" value="ECO:0007669"/>
    <property type="project" value="UniProtKB-UniRule"/>
</dbReference>
<dbReference type="Pfam" id="PF00383">
    <property type="entry name" value="dCMP_cyt_deam_1"/>
    <property type="match status" value="1"/>
</dbReference>
<sequence length="171" mass="18847">MLTEKDQNTDEHWMQEALLEAAKAEALSEIPVGAIVVLDGEIVGRGYNCPISSVDPTAHAEIQALRDAASRVGNYRLPGATLYVTLEPCSMCAGAIVHSRVERVVFAAIEPKSGVVESQGRFFDAPFLNHKVQCCGGVLQEAASQQISQFFQYRREQKKRLKRLSSPSREE</sequence>
<dbReference type="InterPro" id="IPR028883">
    <property type="entry name" value="tRNA_aden_deaminase"/>
</dbReference>
<feature type="binding site" evidence="8">
    <location>
        <position position="59"/>
    </location>
    <ligand>
        <name>Zn(2+)</name>
        <dbReference type="ChEBI" id="CHEBI:29105"/>
        <note>catalytic</note>
    </ligand>
</feature>
<proteinExistence type="inferred from homology"/>
<evidence type="ECO:0000313" key="11">
    <source>
        <dbReference type="Proteomes" id="UP000315901"/>
    </source>
</evidence>
<evidence type="ECO:0000256" key="1">
    <source>
        <dbReference type="ARBA" id="ARBA00010669"/>
    </source>
</evidence>
<keyword evidence="6 8" id="KW-0862">Zinc</keyword>
<keyword evidence="3 8" id="KW-0819">tRNA processing</keyword>
<comment type="subunit">
    <text evidence="2 8">Homodimer.</text>
</comment>
<dbReference type="SUPFAM" id="SSF53927">
    <property type="entry name" value="Cytidine deaminase-like"/>
    <property type="match status" value="1"/>
</dbReference>
<evidence type="ECO:0000256" key="6">
    <source>
        <dbReference type="ARBA" id="ARBA00022833"/>
    </source>
</evidence>
<evidence type="ECO:0000256" key="5">
    <source>
        <dbReference type="ARBA" id="ARBA00022801"/>
    </source>
</evidence>
<evidence type="ECO:0000256" key="3">
    <source>
        <dbReference type="ARBA" id="ARBA00022694"/>
    </source>
</evidence>
<reference evidence="10 11" key="1">
    <citation type="submission" date="2019-06" db="EMBL/GenBank/DDBJ databases">
        <title>A novel bacterium of genus Marinomonas, isolated from coastal sand.</title>
        <authorList>
            <person name="Huang H."/>
            <person name="Mo K."/>
            <person name="Hu Y."/>
        </authorList>
    </citation>
    <scope>NUCLEOTIDE SEQUENCE [LARGE SCALE GENOMIC DNA]</scope>
    <source>
        <strain evidence="10 11">HB171799</strain>
    </source>
</reference>
<feature type="binding site" evidence="8">
    <location>
        <position position="89"/>
    </location>
    <ligand>
        <name>Zn(2+)</name>
        <dbReference type="ChEBI" id="CHEBI:29105"/>
        <note>catalytic</note>
    </ligand>
</feature>
<evidence type="ECO:0000256" key="4">
    <source>
        <dbReference type="ARBA" id="ARBA00022723"/>
    </source>
</evidence>
<comment type="function">
    <text evidence="8">Catalyzes the deamination of adenosine to inosine at the wobble position 34 of tRNA(Arg2).</text>
</comment>
<dbReference type="GO" id="GO:0052717">
    <property type="term" value="F:tRNA-specific adenosine-34 deaminase activity"/>
    <property type="evidence" value="ECO:0007669"/>
    <property type="project" value="UniProtKB-UniRule"/>
</dbReference>
<evidence type="ECO:0000313" key="10">
    <source>
        <dbReference type="EMBL" id="TPE49652.1"/>
    </source>
</evidence>
<protein>
    <recommendedName>
        <fullName evidence="8">tRNA-specific adenosine deaminase</fullName>
        <ecNumber evidence="8">3.5.4.33</ecNumber>
    </recommendedName>
</protein>
<evidence type="ECO:0000256" key="8">
    <source>
        <dbReference type="HAMAP-Rule" id="MF_00972"/>
    </source>
</evidence>
<dbReference type="OrthoDB" id="9802676at2"/>